<keyword evidence="8" id="KW-1185">Reference proteome</keyword>
<dbReference type="NCBIfam" id="TIGR02937">
    <property type="entry name" value="sigma70-ECF"/>
    <property type="match status" value="1"/>
</dbReference>
<dbReference type="InterPro" id="IPR036388">
    <property type="entry name" value="WH-like_DNA-bd_sf"/>
</dbReference>
<evidence type="ECO:0000313" key="7">
    <source>
        <dbReference type="EMBL" id="SCW94213.1"/>
    </source>
</evidence>
<dbReference type="PANTHER" id="PTHR43133:SF63">
    <property type="entry name" value="RNA POLYMERASE SIGMA FACTOR FECI-RELATED"/>
    <property type="match status" value="1"/>
</dbReference>
<proteinExistence type="inferred from homology"/>
<dbReference type="STRING" id="177413.SAMN05660859_4085"/>
<dbReference type="GO" id="GO:0006352">
    <property type="term" value="P:DNA-templated transcription initiation"/>
    <property type="evidence" value="ECO:0007669"/>
    <property type="project" value="InterPro"/>
</dbReference>
<evidence type="ECO:0000256" key="2">
    <source>
        <dbReference type="ARBA" id="ARBA00023015"/>
    </source>
</evidence>
<evidence type="ECO:0000313" key="8">
    <source>
        <dbReference type="Proteomes" id="UP000198889"/>
    </source>
</evidence>
<dbReference type="AlphaFoldDB" id="A0A1G4UKL2"/>
<dbReference type="InterPro" id="IPR013249">
    <property type="entry name" value="RNA_pol_sigma70_r4_t2"/>
</dbReference>
<evidence type="ECO:0000256" key="3">
    <source>
        <dbReference type="ARBA" id="ARBA00023082"/>
    </source>
</evidence>
<evidence type="ECO:0000256" key="1">
    <source>
        <dbReference type="ARBA" id="ARBA00010641"/>
    </source>
</evidence>
<evidence type="ECO:0000259" key="6">
    <source>
        <dbReference type="Pfam" id="PF08281"/>
    </source>
</evidence>
<keyword evidence="3" id="KW-0731">Sigma factor</keyword>
<dbReference type="Pfam" id="PF04542">
    <property type="entry name" value="Sigma70_r2"/>
    <property type="match status" value="1"/>
</dbReference>
<dbReference type="InterPro" id="IPR007627">
    <property type="entry name" value="RNA_pol_sigma70_r2"/>
</dbReference>
<dbReference type="Pfam" id="PF08281">
    <property type="entry name" value="Sigma70_r4_2"/>
    <property type="match status" value="1"/>
</dbReference>
<comment type="similarity">
    <text evidence="1">Belongs to the sigma-70 factor family. ECF subfamily.</text>
</comment>
<evidence type="ECO:0000259" key="5">
    <source>
        <dbReference type="Pfam" id="PF04542"/>
    </source>
</evidence>
<evidence type="ECO:0000256" key="4">
    <source>
        <dbReference type="ARBA" id="ARBA00023163"/>
    </source>
</evidence>
<dbReference type="InterPro" id="IPR014284">
    <property type="entry name" value="RNA_pol_sigma-70_dom"/>
</dbReference>
<sequence length="164" mass="18996">MTGDLKIAFDAHGPELRRYLRYRLRDSHMASDLVQDTFLRVIERPETRVDDVRAYLYTIARNLLLNHKKQEARRRTDSVPHEWLGDIAADAPTPEDAADARLQLERLQRFISELPARTQQIFVLNRVDGLTQSEVARALSISESSVQKHLAMAIQHVTQRLRTR</sequence>
<gene>
    <name evidence="7" type="ORF">SAMN05660859_4085</name>
</gene>
<organism evidence="7 8">
    <name type="scientific">Ancylobacter rudongensis</name>
    <dbReference type="NCBI Taxonomy" id="177413"/>
    <lineage>
        <taxon>Bacteria</taxon>
        <taxon>Pseudomonadati</taxon>
        <taxon>Pseudomonadota</taxon>
        <taxon>Alphaproteobacteria</taxon>
        <taxon>Hyphomicrobiales</taxon>
        <taxon>Xanthobacteraceae</taxon>
        <taxon>Ancylobacter</taxon>
    </lineage>
</organism>
<dbReference type="Gene3D" id="1.10.10.10">
    <property type="entry name" value="Winged helix-like DNA-binding domain superfamily/Winged helix DNA-binding domain"/>
    <property type="match status" value="1"/>
</dbReference>
<reference evidence="8" key="1">
    <citation type="submission" date="2016-10" db="EMBL/GenBank/DDBJ databases">
        <authorList>
            <person name="Varghese N."/>
            <person name="Submissions S."/>
        </authorList>
    </citation>
    <scope>NUCLEOTIDE SEQUENCE [LARGE SCALE GENOMIC DNA]</scope>
    <source>
        <strain evidence="8">CGMCC 1.1761</strain>
    </source>
</reference>
<dbReference type="RefSeq" id="WP_091443567.1">
    <property type="nucleotide sequence ID" value="NZ_FMTP01000008.1"/>
</dbReference>
<dbReference type="GO" id="GO:0003677">
    <property type="term" value="F:DNA binding"/>
    <property type="evidence" value="ECO:0007669"/>
    <property type="project" value="InterPro"/>
</dbReference>
<dbReference type="Proteomes" id="UP000198889">
    <property type="component" value="Unassembled WGS sequence"/>
</dbReference>
<dbReference type="SUPFAM" id="SSF88659">
    <property type="entry name" value="Sigma3 and sigma4 domains of RNA polymerase sigma factors"/>
    <property type="match status" value="1"/>
</dbReference>
<feature type="domain" description="RNA polymerase sigma-70 region 2" evidence="5">
    <location>
        <begin position="9"/>
        <end position="74"/>
    </location>
</feature>
<dbReference type="Gene3D" id="1.10.1740.10">
    <property type="match status" value="1"/>
</dbReference>
<keyword evidence="2" id="KW-0805">Transcription regulation</keyword>
<dbReference type="EMBL" id="FMTP01000008">
    <property type="protein sequence ID" value="SCW94213.1"/>
    <property type="molecule type" value="Genomic_DNA"/>
</dbReference>
<name>A0A1G4UKL2_9HYPH</name>
<keyword evidence="4" id="KW-0804">Transcription</keyword>
<accession>A0A1G4UKL2</accession>
<dbReference type="GO" id="GO:0016987">
    <property type="term" value="F:sigma factor activity"/>
    <property type="evidence" value="ECO:0007669"/>
    <property type="project" value="UniProtKB-KW"/>
</dbReference>
<dbReference type="InterPro" id="IPR039425">
    <property type="entry name" value="RNA_pol_sigma-70-like"/>
</dbReference>
<feature type="domain" description="RNA polymerase sigma factor 70 region 4 type 2" evidence="6">
    <location>
        <begin position="105"/>
        <end position="156"/>
    </location>
</feature>
<dbReference type="PANTHER" id="PTHR43133">
    <property type="entry name" value="RNA POLYMERASE ECF-TYPE SIGMA FACTO"/>
    <property type="match status" value="1"/>
</dbReference>
<protein>
    <submittedName>
        <fullName evidence="7">RNA polymerase sigma-70 factor, ECF subfamily</fullName>
    </submittedName>
</protein>
<dbReference type="InterPro" id="IPR013324">
    <property type="entry name" value="RNA_pol_sigma_r3/r4-like"/>
</dbReference>
<dbReference type="InterPro" id="IPR013325">
    <property type="entry name" value="RNA_pol_sigma_r2"/>
</dbReference>
<dbReference type="SUPFAM" id="SSF88946">
    <property type="entry name" value="Sigma2 domain of RNA polymerase sigma factors"/>
    <property type="match status" value="1"/>
</dbReference>